<organism evidence="3 4">
    <name type="scientific">Zostera marina</name>
    <name type="common">Eelgrass</name>
    <dbReference type="NCBI Taxonomy" id="29655"/>
    <lineage>
        <taxon>Eukaryota</taxon>
        <taxon>Viridiplantae</taxon>
        <taxon>Streptophyta</taxon>
        <taxon>Embryophyta</taxon>
        <taxon>Tracheophyta</taxon>
        <taxon>Spermatophyta</taxon>
        <taxon>Magnoliopsida</taxon>
        <taxon>Liliopsida</taxon>
        <taxon>Zosteraceae</taxon>
        <taxon>Zostera</taxon>
    </lineage>
</organism>
<dbReference type="PROSITE" id="PS50858">
    <property type="entry name" value="BSD"/>
    <property type="match status" value="1"/>
</dbReference>
<gene>
    <name evidence="3" type="ORF">ZOSMA_80G00040</name>
</gene>
<sequence>MKASSLFSWILRGRGGEPDPSSSLSTTHRKGRIHGLEGKKEAEGNGDEELGVTEELLEFLKGFTVEVFKQFPISDRQDDGDGMESSNPNVRKDLSKWQERHATLILTTAKEIARLRYILCPRHLKENEFWMVYFSLVKNYTFQYEIRAIQKEKLRRMESEHEKSRGSVGFEEVEMTDAKQMT</sequence>
<keyword evidence="4" id="KW-1185">Reference proteome</keyword>
<dbReference type="PANTHER" id="PTHR31923">
    <property type="entry name" value="BSD DOMAIN-CONTAINING PROTEIN"/>
    <property type="match status" value="1"/>
</dbReference>
<dbReference type="OrthoDB" id="47923at2759"/>
<dbReference type="Pfam" id="PF03909">
    <property type="entry name" value="BSD"/>
    <property type="match status" value="1"/>
</dbReference>
<dbReference type="InterPro" id="IPR005607">
    <property type="entry name" value="BSD_dom"/>
</dbReference>
<reference evidence="4" key="1">
    <citation type="journal article" date="2016" name="Nature">
        <title>The genome of the seagrass Zostera marina reveals angiosperm adaptation to the sea.</title>
        <authorList>
            <person name="Olsen J.L."/>
            <person name="Rouze P."/>
            <person name="Verhelst B."/>
            <person name="Lin Y.-C."/>
            <person name="Bayer T."/>
            <person name="Collen J."/>
            <person name="Dattolo E."/>
            <person name="De Paoli E."/>
            <person name="Dittami S."/>
            <person name="Maumus F."/>
            <person name="Michel G."/>
            <person name="Kersting A."/>
            <person name="Lauritano C."/>
            <person name="Lohaus R."/>
            <person name="Toepel M."/>
            <person name="Tonon T."/>
            <person name="Vanneste K."/>
            <person name="Amirebrahimi M."/>
            <person name="Brakel J."/>
            <person name="Bostroem C."/>
            <person name="Chovatia M."/>
            <person name="Grimwood J."/>
            <person name="Jenkins J.W."/>
            <person name="Jueterbock A."/>
            <person name="Mraz A."/>
            <person name="Stam W.T."/>
            <person name="Tice H."/>
            <person name="Bornberg-Bauer E."/>
            <person name="Green P.J."/>
            <person name="Pearson G.A."/>
            <person name="Procaccini G."/>
            <person name="Duarte C.M."/>
            <person name="Schmutz J."/>
            <person name="Reusch T.B.H."/>
            <person name="Van de Peer Y."/>
        </authorList>
    </citation>
    <scope>NUCLEOTIDE SEQUENCE [LARGE SCALE GENOMIC DNA]</scope>
    <source>
        <strain evidence="4">cv. Finnish</strain>
    </source>
</reference>
<evidence type="ECO:0000256" key="1">
    <source>
        <dbReference type="SAM" id="MobiDB-lite"/>
    </source>
</evidence>
<feature type="compositionally biased region" description="Basic and acidic residues" evidence="1">
    <location>
        <begin position="34"/>
        <end position="43"/>
    </location>
</feature>
<dbReference type="PANTHER" id="PTHR31923:SF3">
    <property type="entry name" value="BSD DOMAIN-CONTAINING PROTEIN"/>
    <property type="match status" value="1"/>
</dbReference>
<feature type="domain" description="BSD" evidence="2">
    <location>
        <begin position="98"/>
        <end position="141"/>
    </location>
</feature>
<feature type="region of interest" description="Disordered" evidence="1">
    <location>
        <begin position="14"/>
        <end position="47"/>
    </location>
</feature>
<proteinExistence type="predicted"/>
<protein>
    <recommendedName>
        <fullName evidence="2">BSD domain-containing protein</fullName>
    </recommendedName>
</protein>
<dbReference type="SMART" id="SM00751">
    <property type="entry name" value="BSD"/>
    <property type="match status" value="1"/>
</dbReference>
<accession>A0A0K9NM96</accession>
<evidence type="ECO:0000313" key="3">
    <source>
        <dbReference type="EMBL" id="KMZ57914.1"/>
    </source>
</evidence>
<name>A0A0K9NM96_ZOSMR</name>
<evidence type="ECO:0000259" key="2">
    <source>
        <dbReference type="PROSITE" id="PS50858"/>
    </source>
</evidence>
<dbReference type="InterPro" id="IPR035925">
    <property type="entry name" value="BSD_dom_sf"/>
</dbReference>
<dbReference type="Gene3D" id="1.10.3970.10">
    <property type="entry name" value="BSD domain"/>
    <property type="match status" value="1"/>
</dbReference>
<dbReference type="SUPFAM" id="SSF140383">
    <property type="entry name" value="BSD domain-like"/>
    <property type="match status" value="1"/>
</dbReference>
<dbReference type="EMBL" id="LFYR01001997">
    <property type="protein sequence ID" value="KMZ57914.1"/>
    <property type="molecule type" value="Genomic_DNA"/>
</dbReference>
<dbReference type="AlphaFoldDB" id="A0A0K9NM96"/>
<dbReference type="OMA" id="IITSMAM"/>
<dbReference type="Proteomes" id="UP000036987">
    <property type="component" value="Unassembled WGS sequence"/>
</dbReference>
<comment type="caution">
    <text evidence="3">The sequence shown here is derived from an EMBL/GenBank/DDBJ whole genome shotgun (WGS) entry which is preliminary data.</text>
</comment>
<evidence type="ECO:0000313" key="4">
    <source>
        <dbReference type="Proteomes" id="UP000036987"/>
    </source>
</evidence>